<dbReference type="SMART" id="SM00360">
    <property type="entry name" value="RRM"/>
    <property type="match status" value="2"/>
</dbReference>
<dbReference type="Gene3D" id="3.30.70.330">
    <property type="match status" value="1"/>
</dbReference>
<accession>A0ABY8EWR1</accession>
<dbReference type="PROSITE" id="PS50103">
    <property type="entry name" value="ZF_C3H1"/>
    <property type="match status" value="1"/>
</dbReference>
<evidence type="ECO:0000256" key="2">
    <source>
        <dbReference type="ARBA" id="ARBA00022771"/>
    </source>
</evidence>
<keyword evidence="4 6" id="KW-0694">RNA-binding</keyword>
<feature type="region of interest" description="Disordered" evidence="9">
    <location>
        <begin position="582"/>
        <end position="613"/>
    </location>
</feature>
<comment type="function">
    <text evidence="5">May be involved in the turnover of nuclear polyadenylated (pA+) RNA.</text>
</comment>
<dbReference type="InterPro" id="IPR002483">
    <property type="entry name" value="PWI_dom"/>
</dbReference>
<dbReference type="InterPro" id="IPR035979">
    <property type="entry name" value="RBD_domain_sf"/>
</dbReference>
<dbReference type="SUPFAM" id="SSF90229">
    <property type="entry name" value="CCCH zinc finger"/>
    <property type="match status" value="1"/>
</dbReference>
<evidence type="ECO:0000259" key="10">
    <source>
        <dbReference type="PROSITE" id="PS50102"/>
    </source>
</evidence>
<name>A0ABY8EWR1_MALFU</name>
<dbReference type="InterPro" id="IPR000571">
    <property type="entry name" value="Znf_CCCH"/>
</dbReference>
<feature type="domain" description="C3H1-type" evidence="11">
    <location>
        <begin position="149"/>
        <end position="177"/>
    </location>
</feature>
<feature type="compositionally biased region" description="Low complexity" evidence="9">
    <location>
        <begin position="582"/>
        <end position="599"/>
    </location>
</feature>
<evidence type="ECO:0000259" key="11">
    <source>
        <dbReference type="PROSITE" id="PS50103"/>
    </source>
</evidence>
<feature type="region of interest" description="Disordered" evidence="9">
    <location>
        <begin position="475"/>
        <end position="503"/>
    </location>
</feature>
<dbReference type="InterPro" id="IPR000504">
    <property type="entry name" value="RRM_dom"/>
</dbReference>
<evidence type="ECO:0000256" key="7">
    <source>
        <dbReference type="PROSITE-ProRule" id="PRU00723"/>
    </source>
</evidence>
<dbReference type="InterPro" id="IPR012677">
    <property type="entry name" value="Nucleotide-bd_a/b_plait_sf"/>
</dbReference>
<keyword evidence="13" id="KW-1185">Reference proteome</keyword>
<evidence type="ECO:0000256" key="5">
    <source>
        <dbReference type="ARBA" id="ARBA00043866"/>
    </source>
</evidence>
<evidence type="ECO:0000256" key="6">
    <source>
        <dbReference type="PROSITE-ProRule" id="PRU00176"/>
    </source>
</evidence>
<dbReference type="PANTHER" id="PTHR14398">
    <property type="entry name" value="RNA RECOGNITION RRM/RNP DOMAIN"/>
    <property type="match status" value="1"/>
</dbReference>
<feature type="domain" description="RRM" evidence="10">
    <location>
        <begin position="266"/>
        <end position="338"/>
    </location>
</feature>
<feature type="region of interest" description="Disordered" evidence="9">
    <location>
        <begin position="82"/>
        <end position="148"/>
    </location>
</feature>
<dbReference type="SUPFAM" id="SSF54928">
    <property type="entry name" value="RNA-binding domain, RBD"/>
    <property type="match status" value="1"/>
</dbReference>
<feature type="compositionally biased region" description="Basic and acidic residues" evidence="9">
    <location>
        <begin position="600"/>
        <end position="613"/>
    </location>
</feature>
<keyword evidence="3 7" id="KW-0862">Zinc</keyword>
<feature type="region of interest" description="Disordered" evidence="9">
    <location>
        <begin position="240"/>
        <end position="261"/>
    </location>
</feature>
<evidence type="ECO:0000256" key="1">
    <source>
        <dbReference type="ARBA" id="ARBA00022723"/>
    </source>
</evidence>
<organism evidence="12 13">
    <name type="scientific">Malassezia furfur</name>
    <name type="common">Pityriasis versicolor infection agent</name>
    <name type="synonym">Pityrosporum furfur</name>
    <dbReference type="NCBI Taxonomy" id="55194"/>
    <lineage>
        <taxon>Eukaryota</taxon>
        <taxon>Fungi</taxon>
        <taxon>Dikarya</taxon>
        <taxon>Basidiomycota</taxon>
        <taxon>Ustilaginomycotina</taxon>
        <taxon>Malasseziomycetes</taxon>
        <taxon>Malasseziales</taxon>
        <taxon>Malasseziaceae</taxon>
        <taxon>Malassezia</taxon>
    </lineage>
</organism>
<evidence type="ECO:0000313" key="12">
    <source>
        <dbReference type="EMBL" id="WFD49851.1"/>
    </source>
</evidence>
<dbReference type="Gene3D" id="1.20.1390.10">
    <property type="entry name" value="PWI domain"/>
    <property type="match status" value="1"/>
</dbReference>
<sequence>MLFPQEDAEAVKQWLLTELEPLSDADPDVLADYVLALFKYDTSEQELLTMMNEQLVDFLEDQTEAFVNKAYHTLKSGAYRTDARKRAATDDAADVEVEEAGAVPKRQAYEPSAHADDRMADELPDNPEGMPMSNAPPVHARPRRNARQAVPKGWCRDYHTMGYCSRGNQCKFVHSDDRITAPMPPIPGLPPPDVPWAPEQMAMAMEHMQQMIASGQLPEGLPMPPLPPMPPMLAVRGARGGMRGRGARGGRGGSMGGRPAPVRSQDTLVIEHIPKEHLNLASVNDYFKRFGTITNIDVDEPGARAVVSYATHDEAERAHSSPDVIFGNRFVKVYFQRLDPPARPVRPLPSKTHYMKDEGSNKYIAPELRAQAPEPQPGDAERRKLLELRKKKQTLLHMQIAEQKALLAKLEHESLTPQGRQSVMAMLEKLSAEIKAATELLKKDLAPPAAPATTEELQAQLASLRQEAASLGLDASGHARGRGRGRGRAMPFRGRGAAPGVRSMSLDNRTTRVGVAHLPADVGAEQLHAHLAQFGPLQSLDRDGDRFVAHFQTRGAAEKAMRSGGQVPELRGAELAWVEAPPAGGAGATAAGAAAPAPLEHAEAADPENWKRA</sequence>
<dbReference type="Proteomes" id="UP000818624">
    <property type="component" value="Chromosome 7"/>
</dbReference>
<reference evidence="12 13" key="1">
    <citation type="journal article" date="2020" name="Elife">
        <title>Loss of centromere function drives karyotype evolution in closely related Malassezia species.</title>
        <authorList>
            <person name="Sankaranarayanan S.R."/>
            <person name="Ianiri G."/>
            <person name="Coelho M.A."/>
            <person name="Reza M.H."/>
            <person name="Thimmappa B.C."/>
            <person name="Ganguly P."/>
            <person name="Vadnala R.N."/>
            <person name="Sun S."/>
            <person name="Siddharthan R."/>
            <person name="Tellgren-Roth C."/>
            <person name="Dawson T.L."/>
            <person name="Heitman J."/>
            <person name="Sanyal K."/>
        </authorList>
    </citation>
    <scope>NUCLEOTIDE SEQUENCE [LARGE SCALE GENOMIC DNA]</scope>
    <source>
        <strain evidence="12">CBS14141</strain>
    </source>
</reference>
<proteinExistence type="predicted"/>
<feature type="compositionally biased region" description="Gly residues" evidence="9">
    <location>
        <begin position="240"/>
        <end position="256"/>
    </location>
</feature>
<feature type="coiled-coil region" evidence="8">
    <location>
        <begin position="420"/>
        <end position="474"/>
    </location>
</feature>
<evidence type="ECO:0000256" key="4">
    <source>
        <dbReference type="ARBA" id="ARBA00022884"/>
    </source>
</evidence>
<feature type="zinc finger region" description="C3H1-type" evidence="7">
    <location>
        <begin position="149"/>
        <end position="177"/>
    </location>
</feature>
<feature type="compositionally biased region" description="Low complexity" evidence="9">
    <location>
        <begin position="488"/>
        <end position="500"/>
    </location>
</feature>
<protein>
    <submittedName>
        <fullName evidence="12">Uncharacterized protein</fullName>
    </submittedName>
</protein>
<dbReference type="CDD" id="cd12257">
    <property type="entry name" value="RRM1_RBM26_like"/>
    <property type="match status" value="1"/>
</dbReference>
<evidence type="ECO:0000313" key="13">
    <source>
        <dbReference type="Proteomes" id="UP000818624"/>
    </source>
</evidence>
<keyword evidence="8" id="KW-0175">Coiled coil</keyword>
<gene>
    <name evidence="12" type="ORF">GLX27_004536</name>
</gene>
<evidence type="ECO:0000256" key="9">
    <source>
        <dbReference type="SAM" id="MobiDB-lite"/>
    </source>
</evidence>
<dbReference type="InterPro" id="IPR036855">
    <property type="entry name" value="Znf_CCCH_sf"/>
</dbReference>
<dbReference type="Pfam" id="PF00642">
    <property type="entry name" value="zf-CCCH"/>
    <property type="match status" value="1"/>
</dbReference>
<dbReference type="PANTHER" id="PTHR14398:SF0">
    <property type="entry name" value="ZINC FINGER PROTEIN SWM"/>
    <property type="match status" value="1"/>
</dbReference>
<evidence type="ECO:0000256" key="3">
    <source>
        <dbReference type="ARBA" id="ARBA00022833"/>
    </source>
</evidence>
<dbReference type="InterPro" id="IPR045137">
    <property type="entry name" value="RBM26/27"/>
</dbReference>
<keyword evidence="2 7" id="KW-0863">Zinc-finger</keyword>
<evidence type="ECO:0000256" key="8">
    <source>
        <dbReference type="SAM" id="Coils"/>
    </source>
</evidence>
<dbReference type="Pfam" id="PF01480">
    <property type="entry name" value="PWI"/>
    <property type="match status" value="1"/>
</dbReference>
<dbReference type="PROSITE" id="PS50102">
    <property type="entry name" value="RRM"/>
    <property type="match status" value="1"/>
</dbReference>
<keyword evidence="1 7" id="KW-0479">Metal-binding</keyword>
<dbReference type="EMBL" id="CP046240">
    <property type="protein sequence ID" value="WFD49851.1"/>
    <property type="molecule type" value="Genomic_DNA"/>
</dbReference>